<dbReference type="AlphaFoldDB" id="K2FXB6"/>
<accession>K2FXB6</accession>
<proteinExistence type="predicted"/>
<comment type="caution">
    <text evidence="1">The sequence shown here is derived from an EMBL/GenBank/DDBJ whole genome shotgun (WGS) entry which is preliminary data.</text>
</comment>
<protein>
    <submittedName>
        <fullName evidence="1">Uncharacterized protein</fullName>
    </submittedName>
</protein>
<reference evidence="1" key="1">
    <citation type="journal article" date="2012" name="Science">
        <title>Fermentation, hydrogen, and sulfur metabolism in multiple uncultivated bacterial phyla.</title>
        <authorList>
            <person name="Wrighton K.C."/>
            <person name="Thomas B.C."/>
            <person name="Sharon I."/>
            <person name="Miller C.S."/>
            <person name="Castelle C.J."/>
            <person name="VerBerkmoes N.C."/>
            <person name="Wilkins M.J."/>
            <person name="Hettich R.L."/>
            <person name="Lipton M.S."/>
            <person name="Williams K.H."/>
            <person name="Long P.E."/>
            <person name="Banfield J.F."/>
        </authorList>
    </citation>
    <scope>NUCLEOTIDE SEQUENCE [LARGE SCALE GENOMIC DNA]</scope>
</reference>
<evidence type="ECO:0000313" key="1">
    <source>
        <dbReference type="EMBL" id="EKE27588.1"/>
    </source>
</evidence>
<organism evidence="1">
    <name type="scientific">uncultured bacterium</name>
    <name type="common">gcode 4</name>
    <dbReference type="NCBI Taxonomy" id="1234023"/>
    <lineage>
        <taxon>Bacteria</taxon>
        <taxon>environmental samples</taxon>
    </lineage>
</organism>
<name>K2FXB6_9BACT</name>
<sequence length="88" mass="10456">MNNLGLNETSLAEQLFSKRELLKIEISVVVEHILAWGDYTPSKTCGWSELRSIIGSWLRWELWERYRLLKDPQNEEILEEFIDLLSDF</sequence>
<dbReference type="EMBL" id="AMFJ01000462">
    <property type="protein sequence ID" value="EKE27588.1"/>
    <property type="molecule type" value="Genomic_DNA"/>
</dbReference>
<gene>
    <name evidence="1" type="ORF">ACD_3C00188G0004</name>
</gene>